<dbReference type="InterPro" id="IPR037294">
    <property type="entry name" value="ABC_BtuC-like"/>
</dbReference>
<dbReference type="SUPFAM" id="SSF81345">
    <property type="entry name" value="ABC transporter involved in vitamin B12 uptake, BtuC"/>
    <property type="match status" value="1"/>
</dbReference>
<dbReference type="Pfam" id="PF00950">
    <property type="entry name" value="ABC-3"/>
    <property type="match status" value="1"/>
</dbReference>
<dbReference type="CDD" id="cd06550">
    <property type="entry name" value="TM_ABC_iron-siderophores_like"/>
    <property type="match status" value="1"/>
</dbReference>
<feature type="transmembrane region" description="Helical" evidence="7">
    <location>
        <begin position="220"/>
        <end position="241"/>
    </location>
</feature>
<dbReference type="GO" id="GO:0043190">
    <property type="term" value="C:ATP-binding cassette (ABC) transporter complex"/>
    <property type="evidence" value="ECO:0007669"/>
    <property type="project" value="InterPro"/>
</dbReference>
<comment type="caution">
    <text evidence="8">The sequence shown here is derived from an EMBL/GenBank/DDBJ whole genome shotgun (WGS) entry which is preliminary data.</text>
</comment>
<reference evidence="8 9" key="1">
    <citation type="submission" date="2019-03" db="EMBL/GenBank/DDBJ databases">
        <title>Genomic Encyclopedia of Type Strains, Phase IV (KMG-IV): sequencing the most valuable type-strain genomes for metagenomic binning, comparative biology and taxonomic classification.</title>
        <authorList>
            <person name="Goeker M."/>
        </authorList>
    </citation>
    <scope>NUCLEOTIDE SEQUENCE [LARGE SCALE GENOMIC DNA]</scope>
    <source>
        <strain evidence="8 9">DSM 102940</strain>
    </source>
</reference>
<evidence type="ECO:0000313" key="9">
    <source>
        <dbReference type="Proteomes" id="UP000294919"/>
    </source>
</evidence>
<feature type="transmembrane region" description="Helical" evidence="7">
    <location>
        <begin position="63"/>
        <end position="80"/>
    </location>
</feature>
<evidence type="ECO:0000256" key="7">
    <source>
        <dbReference type="SAM" id="Phobius"/>
    </source>
</evidence>
<feature type="transmembrane region" description="Helical" evidence="7">
    <location>
        <begin position="12"/>
        <end position="32"/>
    </location>
</feature>
<evidence type="ECO:0000256" key="1">
    <source>
        <dbReference type="ARBA" id="ARBA00004141"/>
    </source>
</evidence>
<dbReference type="PANTHER" id="PTHR30477:SF18">
    <property type="entry name" value="METAL TRANSPORT SYSTEM MEMBRANE PROTEIN CT_417-RELATED"/>
    <property type="match status" value="1"/>
</dbReference>
<dbReference type="AlphaFoldDB" id="A0A4R2KUX9"/>
<keyword evidence="9" id="KW-1185">Reference proteome</keyword>
<feature type="transmembrane region" description="Helical" evidence="7">
    <location>
        <begin position="92"/>
        <end position="113"/>
    </location>
</feature>
<keyword evidence="3 6" id="KW-0812">Transmembrane</keyword>
<dbReference type="InterPro" id="IPR001626">
    <property type="entry name" value="ABC_TroCD"/>
</dbReference>
<evidence type="ECO:0000256" key="2">
    <source>
        <dbReference type="ARBA" id="ARBA00008034"/>
    </source>
</evidence>
<feature type="transmembrane region" description="Helical" evidence="7">
    <location>
        <begin position="188"/>
        <end position="208"/>
    </location>
</feature>
<dbReference type="OrthoDB" id="9798540at2"/>
<protein>
    <submittedName>
        <fullName evidence="8">Zinc transport system permease protein</fullName>
    </submittedName>
</protein>
<feature type="transmembrane region" description="Helical" evidence="7">
    <location>
        <begin position="133"/>
        <end position="151"/>
    </location>
</feature>
<dbReference type="PANTHER" id="PTHR30477">
    <property type="entry name" value="ABC-TRANSPORTER METAL-BINDING PROTEIN"/>
    <property type="match status" value="1"/>
</dbReference>
<comment type="subcellular location">
    <subcellularLocation>
        <location evidence="6">Cell membrane</location>
        <topology evidence="6">Multi-pass membrane protein</topology>
    </subcellularLocation>
    <subcellularLocation>
        <location evidence="1">Membrane</location>
        <topology evidence="1">Multi-pass membrane protein</topology>
    </subcellularLocation>
</comment>
<name>A0A4R2KUX9_9FIRM</name>
<feature type="transmembrane region" description="Helical" evidence="7">
    <location>
        <begin position="247"/>
        <end position="266"/>
    </location>
</feature>
<keyword evidence="5 7" id="KW-0472">Membrane</keyword>
<keyword evidence="6" id="KW-0813">Transport</keyword>
<dbReference type="EMBL" id="SLWV01000010">
    <property type="protein sequence ID" value="TCO74956.1"/>
    <property type="molecule type" value="Genomic_DNA"/>
</dbReference>
<comment type="similarity">
    <text evidence="2 6">Belongs to the ABC-3 integral membrane protein family.</text>
</comment>
<evidence type="ECO:0000256" key="4">
    <source>
        <dbReference type="ARBA" id="ARBA00022989"/>
    </source>
</evidence>
<proteinExistence type="inferred from homology"/>
<accession>A0A4R2KUX9</accession>
<evidence type="ECO:0000256" key="5">
    <source>
        <dbReference type="ARBA" id="ARBA00023136"/>
    </source>
</evidence>
<keyword evidence="4 7" id="KW-1133">Transmembrane helix</keyword>
<evidence type="ECO:0000256" key="6">
    <source>
        <dbReference type="RuleBase" id="RU003943"/>
    </source>
</evidence>
<organism evidence="8 9">
    <name type="scientific">Marinisporobacter balticus</name>
    <dbReference type="NCBI Taxonomy" id="2018667"/>
    <lineage>
        <taxon>Bacteria</taxon>
        <taxon>Bacillati</taxon>
        <taxon>Bacillota</taxon>
        <taxon>Clostridia</taxon>
        <taxon>Peptostreptococcales</taxon>
        <taxon>Thermotaleaceae</taxon>
        <taxon>Marinisporobacter</taxon>
    </lineage>
</organism>
<dbReference type="Gene3D" id="1.10.3470.10">
    <property type="entry name" value="ABC transporter involved in vitamin B12 uptake, BtuC"/>
    <property type="match status" value="1"/>
</dbReference>
<sequence>MLEAIFEYKFLQHAILSAMLASIACGIMGTIITEKKLIMMSGGIAHTAFGGIGMGYFLGIEPIIGALVFSILAALGIAKINKKINTSADILVGMFWSFGMAIGIVFIGLAPGYPPDISSYLFGNILTVSKLDLGIISFLDMIIVFVVFAYFHQFKAYLFDEEFTQVIGVAVHLLEYTLFILIALTIVILIRVVGIILIITLLTAPTSIAKQFTYDLKKMMMISIMMGIVFCFVGLLLSYVMEIPSGAAIIIFSVLSYLLISFIKYLSKNSNKELPF</sequence>
<gene>
    <name evidence="8" type="ORF">EV214_11027</name>
</gene>
<dbReference type="Proteomes" id="UP000294919">
    <property type="component" value="Unassembled WGS sequence"/>
</dbReference>
<dbReference type="RefSeq" id="WP_132244798.1">
    <property type="nucleotide sequence ID" value="NZ_SLWV01000010.1"/>
</dbReference>
<evidence type="ECO:0000313" key="8">
    <source>
        <dbReference type="EMBL" id="TCO74956.1"/>
    </source>
</evidence>
<dbReference type="GO" id="GO:0010043">
    <property type="term" value="P:response to zinc ion"/>
    <property type="evidence" value="ECO:0007669"/>
    <property type="project" value="TreeGrafter"/>
</dbReference>
<evidence type="ECO:0000256" key="3">
    <source>
        <dbReference type="ARBA" id="ARBA00022692"/>
    </source>
</evidence>
<dbReference type="GO" id="GO:0055085">
    <property type="term" value="P:transmembrane transport"/>
    <property type="evidence" value="ECO:0007669"/>
    <property type="project" value="InterPro"/>
</dbReference>